<dbReference type="PANTHER" id="PTHR13107">
    <property type="entry name" value="N6-ADENOSINE-METHYLTRANSFERASE NON-CATALYTIC SUBUNIT"/>
    <property type="match status" value="1"/>
</dbReference>
<feature type="compositionally biased region" description="Pro residues" evidence="4">
    <location>
        <begin position="231"/>
        <end position="244"/>
    </location>
</feature>
<dbReference type="InterPro" id="IPR002052">
    <property type="entry name" value="DNA_methylase_N6_adenine_CS"/>
</dbReference>
<reference evidence="5" key="1">
    <citation type="submission" date="2017-08" db="EMBL/GenBank/DDBJ databases">
        <authorList>
            <person name="Polle J.E."/>
            <person name="Barry K."/>
            <person name="Cushman J."/>
            <person name="Schmutz J."/>
            <person name="Tran D."/>
            <person name="Hathwaick L.T."/>
            <person name="Yim W.C."/>
            <person name="Jenkins J."/>
            <person name="Mckie-Krisberg Z.M."/>
            <person name="Prochnik S."/>
            <person name="Lindquist E."/>
            <person name="Dockter R.B."/>
            <person name="Adam C."/>
            <person name="Molina H."/>
            <person name="Bunkerborg J."/>
            <person name="Jin E."/>
            <person name="Buchheim M."/>
            <person name="Magnuson J."/>
        </authorList>
    </citation>
    <scope>NUCLEOTIDE SEQUENCE</scope>
    <source>
        <strain evidence="5">CCAP 19/18</strain>
    </source>
</reference>
<feature type="region of interest" description="Disordered" evidence="4">
    <location>
        <begin position="176"/>
        <end position="272"/>
    </location>
</feature>
<evidence type="ECO:0000313" key="6">
    <source>
        <dbReference type="Proteomes" id="UP000815325"/>
    </source>
</evidence>
<feature type="compositionally biased region" description="Low complexity" evidence="4">
    <location>
        <begin position="218"/>
        <end position="230"/>
    </location>
</feature>
<dbReference type="InterPro" id="IPR045123">
    <property type="entry name" value="METTL14-like"/>
</dbReference>
<evidence type="ECO:0000256" key="4">
    <source>
        <dbReference type="SAM" id="MobiDB-lite"/>
    </source>
</evidence>
<evidence type="ECO:0000313" key="5">
    <source>
        <dbReference type="EMBL" id="KAF5831076.1"/>
    </source>
</evidence>
<dbReference type="PROSITE" id="PS00092">
    <property type="entry name" value="N6_MTASE"/>
    <property type="match status" value="1"/>
</dbReference>
<keyword evidence="6" id="KW-1185">Reference proteome</keyword>
<comment type="caution">
    <text evidence="5">The sequence shown here is derived from an EMBL/GenBank/DDBJ whole genome shotgun (WGS) entry which is preliminary data.</text>
</comment>
<feature type="region of interest" description="Disordered" evidence="4">
    <location>
        <begin position="555"/>
        <end position="593"/>
    </location>
</feature>
<evidence type="ECO:0000256" key="1">
    <source>
        <dbReference type="ARBA" id="ARBA00004123"/>
    </source>
</evidence>
<evidence type="ECO:0000256" key="2">
    <source>
        <dbReference type="ARBA" id="ARBA00023242"/>
    </source>
</evidence>
<comment type="subcellular location">
    <subcellularLocation>
        <location evidence="1">Nucleus</location>
    </subcellularLocation>
</comment>
<dbReference type="PROSITE" id="PS51143">
    <property type="entry name" value="MT_A70"/>
    <property type="match status" value="1"/>
</dbReference>
<accession>A0ABQ7G8Y6</accession>
<gene>
    <name evidence="5" type="ORF">DUNSADRAFT_13632</name>
</gene>
<dbReference type="SUPFAM" id="SSF53335">
    <property type="entry name" value="S-adenosyl-L-methionine-dependent methyltransferases"/>
    <property type="match status" value="1"/>
</dbReference>
<dbReference type="PANTHER" id="PTHR13107:SF0">
    <property type="entry name" value="N6-ADENOSINE-METHYLTRANSFERASE NON-CATALYTIC SUBUNIT"/>
    <property type="match status" value="1"/>
</dbReference>
<dbReference type="Pfam" id="PF05063">
    <property type="entry name" value="MT-A70"/>
    <property type="match status" value="1"/>
</dbReference>
<organism evidence="5 6">
    <name type="scientific">Dunaliella salina</name>
    <name type="common">Green alga</name>
    <name type="synonym">Protococcus salinus</name>
    <dbReference type="NCBI Taxonomy" id="3046"/>
    <lineage>
        <taxon>Eukaryota</taxon>
        <taxon>Viridiplantae</taxon>
        <taxon>Chlorophyta</taxon>
        <taxon>core chlorophytes</taxon>
        <taxon>Chlorophyceae</taxon>
        <taxon>CS clade</taxon>
        <taxon>Chlamydomonadales</taxon>
        <taxon>Dunaliellaceae</taxon>
        <taxon>Dunaliella</taxon>
    </lineage>
</organism>
<dbReference type="InterPro" id="IPR007757">
    <property type="entry name" value="MT-A70-like"/>
</dbReference>
<protein>
    <submittedName>
        <fullName evidence="5">MT-A70-domain-containing protein</fullName>
    </submittedName>
</protein>
<comment type="similarity">
    <text evidence="3">Belongs to the MT-A70-like family.</text>
</comment>
<name>A0ABQ7G8Y6_DUNSA</name>
<keyword evidence="2" id="KW-0539">Nucleus</keyword>
<dbReference type="EMBL" id="MU069979">
    <property type="protein sequence ID" value="KAF5831076.1"/>
    <property type="molecule type" value="Genomic_DNA"/>
</dbReference>
<evidence type="ECO:0000256" key="3">
    <source>
        <dbReference type="PROSITE-ProRule" id="PRU00489"/>
    </source>
</evidence>
<proteinExistence type="inferred from homology"/>
<dbReference type="Proteomes" id="UP000815325">
    <property type="component" value="Unassembled WGS sequence"/>
</dbReference>
<dbReference type="InterPro" id="IPR029063">
    <property type="entry name" value="SAM-dependent_MTases_sf"/>
</dbReference>
<feature type="compositionally biased region" description="Pro residues" evidence="4">
    <location>
        <begin position="191"/>
        <end position="210"/>
    </location>
</feature>
<sequence>MHTSDLGLSSLPLSKSSSQTNRTAISCLKGREAPQLTAGQQPTRCHARAAWARWSRWTRDYIHCGWGQRTGYAWTWRARSWGSRGPRFQQSAWHAARRASSGTSRTPRIHALSFVCSLAHAATDMPAGMRPPMAGMMGPPMAPHQGMPFGGGMDFPPGMMPMIHQGMGPRPMRPMGPAMPPHAPFPGGQLPGPPPMSGGPPPMGPPPMGAPGPGAGPAAGFPAAQGHGPPMGLPGPPPLAPPPMGTSRVTMPPTKRPKMGAPGEPGSENPPINDYSQNFVDTGLRPQNYLRDAVLTDRYLEYPKMKELICMKDHAVRQHTTPPYFLKTDLRTLELKPETFGTKFDVILVDPPWDEYARRAPQSAQGQMESWHWQEIMNLEIENIADSPSFVFLWCGAAEGLEAGRHCLNKWGFRRVEDICWIKTNKGKLEGRQNYLQPFNQGPHSVVCRTKEHCLMGLRGSVRRNMDGHVIHTNCDTDVIVSEEPPLGSTEKPAELYEIIERFCLGKRRLELFGEEHNIRDGWVTVGRNLPTSNFRPNVYASHFRGMDGQVYTENTTGGRVPRNAPTLVPTTPEIEEIRPKSPPPTHGGRGHR</sequence>
<dbReference type="PROSITE" id="PS51592">
    <property type="entry name" value="SAM_MTA70L_2"/>
    <property type="match status" value="1"/>
</dbReference>